<gene>
    <name evidence="1" type="ORF">THIOM_000749</name>
</gene>
<evidence type="ECO:0000313" key="2">
    <source>
        <dbReference type="Proteomes" id="UP000076962"/>
    </source>
</evidence>
<name>A0A176S5N4_9GAMM</name>
<dbReference type="PATRIC" id="fig|1003181.4.peg.1116"/>
<dbReference type="Proteomes" id="UP000076962">
    <property type="component" value="Unassembled WGS sequence"/>
</dbReference>
<proteinExistence type="predicted"/>
<dbReference type="InterPro" id="IPR011042">
    <property type="entry name" value="6-blade_b-propeller_TolB-like"/>
</dbReference>
<organism evidence="1 2">
    <name type="scientific">Candidatus Thiomargarita nelsonii</name>
    <dbReference type="NCBI Taxonomy" id="1003181"/>
    <lineage>
        <taxon>Bacteria</taxon>
        <taxon>Pseudomonadati</taxon>
        <taxon>Pseudomonadota</taxon>
        <taxon>Gammaproteobacteria</taxon>
        <taxon>Thiotrichales</taxon>
        <taxon>Thiotrichaceae</taxon>
        <taxon>Thiomargarita</taxon>
    </lineage>
</organism>
<accession>A0A176S5N4</accession>
<reference evidence="1 2" key="1">
    <citation type="submission" date="2016-05" db="EMBL/GenBank/DDBJ databases">
        <title>Single-cell genome of chain-forming Candidatus Thiomargarita nelsonii and comparison to other large sulfur-oxidizing bacteria.</title>
        <authorList>
            <person name="Winkel M."/>
            <person name="Salman V."/>
            <person name="Woyke T."/>
            <person name="Schulz-Vogt H."/>
            <person name="Richter M."/>
            <person name="Flood B."/>
            <person name="Bailey J."/>
            <person name="Amann R."/>
            <person name="Mussmann M."/>
        </authorList>
    </citation>
    <scope>NUCLEOTIDE SEQUENCE [LARGE SCALE GENOMIC DNA]</scope>
    <source>
        <strain evidence="1 2">THI036</strain>
    </source>
</reference>
<sequence>MFYSLFTISCTHYCDKRLKHKFIMDKQREHYVGWQNEKTGKGEMMRQLHRISTLFILLLFVVSAQCTETWPQGLSFVGFSADRWQLYVVQPSALEPQIVETLLEPRTPTYAAQTGKITYIGVDGTLRERLLESGEERILLKPDAQRTFTQPAYDAAGKRLFIVALKEGASVDTDILTLDDEKPVVTQRSAQFEPYFHAPRTLYYSNVHCTIGCGKIIQEIWRKDLISSEAEQITLLNAIARQPVISREGRWLYFSSNKAGNFHIWRMSLETGRYERLTEGRVTDISPALDRQGNLYFIRHTPTGTTLMQRRTDGTLQTLPKTLENFRDLEISQ</sequence>
<evidence type="ECO:0008006" key="3">
    <source>
        <dbReference type="Google" id="ProtNLM"/>
    </source>
</evidence>
<comment type="caution">
    <text evidence="1">The sequence shown here is derived from an EMBL/GenBank/DDBJ whole genome shotgun (WGS) entry which is preliminary data.</text>
</comment>
<dbReference type="EMBL" id="LUTY01000377">
    <property type="protein sequence ID" value="OAD23421.1"/>
    <property type="molecule type" value="Genomic_DNA"/>
</dbReference>
<dbReference type="SUPFAM" id="SSF82171">
    <property type="entry name" value="DPP6 N-terminal domain-like"/>
    <property type="match status" value="1"/>
</dbReference>
<dbReference type="Gene3D" id="2.120.10.30">
    <property type="entry name" value="TolB, C-terminal domain"/>
    <property type="match status" value="1"/>
</dbReference>
<keyword evidence="2" id="KW-1185">Reference proteome</keyword>
<protein>
    <recommendedName>
        <fullName evidence="3">DUF5050 domain-containing protein</fullName>
    </recommendedName>
</protein>
<evidence type="ECO:0000313" key="1">
    <source>
        <dbReference type="EMBL" id="OAD23421.1"/>
    </source>
</evidence>
<dbReference type="AlphaFoldDB" id="A0A176S5N4"/>